<proteinExistence type="predicted"/>
<keyword evidence="2" id="KW-1185">Reference proteome</keyword>
<organism evidence="1 2">
    <name type="scientific">Intoshia linei</name>
    <dbReference type="NCBI Taxonomy" id="1819745"/>
    <lineage>
        <taxon>Eukaryota</taxon>
        <taxon>Metazoa</taxon>
        <taxon>Spiralia</taxon>
        <taxon>Lophotrochozoa</taxon>
        <taxon>Mesozoa</taxon>
        <taxon>Orthonectida</taxon>
        <taxon>Rhopaluridae</taxon>
        <taxon>Intoshia</taxon>
    </lineage>
</organism>
<sequence length="64" mass="7435">MSSLKLVDGVYITVKKSGHLFDSLYSKTENSNNDLKNKKMQCIEFYLGPNEFKYDGSIYDKFKL</sequence>
<dbReference type="EMBL" id="LWCA01000442">
    <property type="protein sequence ID" value="OAF68464.1"/>
    <property type="molecule type" value="Genomic_DNA"/>
</dbReference>
<comment type="caution">
    <text evidence="1">The sequence shown here is derived from an EMBL/GenBank/DDBJ whole genome shotgun (WGS) entry which is preliminary data.</text>
</comment>
<reference evidence="1 2" key="1">
    <citation type="submission" date="2016-04" db="EMBL/GenBank/DDBJ databases">
        <title>The genome of Intoshia linei affirms orthonectids as highly simplified spiralians.</title>
        <authorList>
            <person name="Mikhailov K.V."/>
            <person name="Slusarev G.S."/>
            <person name="Nikitin M.A."/>
            <person name="Logacheva M.D."/>
            <person name="Penin A."/>
            <person name="Aleoshin V."/>
            <person name="Panchin Y.V."/>
        </authorList>
    </citation>
    <scope>NUCLEOTIDE SEQUENCE [LARGE SCALE GENOMIC DNA]</scope>
    <source>
        <strain evidence="1">Intl2013</strain>
        <tissue evidence="1">Whole animal</tissue>
    </source>
</reference>
<evidence type="ECO:0000313" key="1">
    <source>
        <dbReference type="EMBL" id="OAF68464.1"/>
    </source>
</evidence>
<evidence type="ECO:0000313" key="2">
    <source>
        <dbReference type="Proteomes" id="UP000078046"/>
    </source>
</evidence>
<name>A0A177B4Y2_9BILA</name>
<gene>
    <name evidence="1" type="ORF">A3Q56_03790</name>
</gene>
<accession>A0A177B4Y2</accession>
<protein>
    <submittedName>
        <fullName evidence="1">Uncharacterized protein</fullName>
    </submittedName>
</protein>
<dbReference type="AlphaFoldDB" id="A0A177B4Y2"/>
<dbReference type="Proteomes" id="UP000078046">
    <property type="component" value="Unassembled WGS sequence"/>
</dbReference>